<keyword evidence="4" id="KW-0808">Transferase</keyword>
<evidence type="ECO:0000256" key="5">
    <source>
        <dbReference type="ARBA" id="ARBA00022727"/>
    </source>
</evidence>
<dbReference type="GO" id="GO:0004550">
    <property type="term" value="F:nucleoside diphosphate kinase activity"/>
    <property type="evidence" value="ECO:0007669"/>
    <property type="project" value="TreeGrafter"/>
</dbReference>
<feature type="domain" description="Thymidylate kinase-like" evidence="9">
    <location>
        <begin position="86"/>
        <end position="162"/>
    </location>
</feature>
<dbReference type="GO" id="GO:0005524">
    <property type="term" value="F:ATP binding"/>
    <property type="evidence" value="ECO:0007669"/>
    <property type="project" value="UniProtKB-KW"/>
</dbReference>
<dbReference type="GO" id="GO:0005634">
    <property type="term" value="C:nucleus"/>
    <property type="evidence" value="ECO:0007669"/>
    <property type="project" value="TreeGrafter"/>
</dbReference>
<evidence type="ECO:0000256" key="6">
    <source>
        <dbReference type="ARBA" id="ARBA00022741"/>
    </source>
</evidence>
<accession>A0A0D0B3A4</accession>
<dbReference type="InterPro" id="IPR018095">
    <property type="entry name" value="Thymidylate_kin_CS"/>
</dbReference>
<protein>
    <recommendedName>
        <fullName evidence="3">dTMP kinase</fullName>
        <ecNumber evidence="3">2.7.4.9</ecNumber>
    </recommendedName>
</protein>
<organism evidence="10 11">
    <name type="scientific">Collybiopsis luxurians FD-317 M1</name>
    <dbReference type="NCBI Taxonomy" id="944289"/>
    <lineage>
        <taxon>Eukaryota</taxon>
        <taxon>Fungi</taxon>
        <taxon>Dikarya</taxon>
        <taxon>Basidiomycota</taxon>
        <taxon>Agaricomycotina</taxon>
        <taxon>Agaricomycetes</taxon>
        <taxon>Agaricomycetidae</taxon>
        <taxon>Agaricales</taxon>
        <taxon>Marasmiineae</taxon>
        <taxon>Omphalotaceae</taxon>
        <taxon>Collybiopsis</taxon>
        <taxon>Collybiopsis luxurians</taxon>
    </lineage>
</organism>
<dbReference type="GO" id="GO:0006227">
    <property type="term" value="P:dUDP biosynthetic process"/>
    <property type="evidence" value="ECO:0007669"/>
    <property type="project" value="TreeGrafter"/>
</dbReference>
<evidence type="ECO:0000313" key="10">
    <source>
        <dbReference type="EMBL" id="KIK57750.1"/>
    </source>
</evidence>
<dbReference type="GO" id="GO:0004798">
    <property type="term" value="F:dTMP kinase activity"/>
    <property type="evidence" value="ECO:0007669"/>
    <property type="project" value="UniProtKB-EC"/>
</dbReference>
<evidence type="ECO:0000256" key="8">
    <source>
        <dbReference type="ARBA" id="ARBA00022840"/>
    </source>
</evidence>
<evidence type="ECO:0000256" key="4">
    <source>
        <dbReference type="ARBA" id="ARBA00022679"/>
    </source>
</evidence>
<evidence type="ECO:0000256" key="1">
    <source>
        <dbReference type="ARBA" id="ARBA00004992"/>
    </source>
</evidence>
<dbReference type="EC" id="2.7.4.9" evidence="3"/>
<keyword evidence="5" id="KW-0545">Nucleotide biosynthesis</keyword>
<dbReference type="PANTHER" id="PTHR10344:SF1">
    <property type="entry name" value="THYMIDYLATE KINASE"/>
    <property type="match status" value="1"/>
</dbReference>
<evidence type="ECO:0000256" key="2">
    <source>
        <dbReference type="ARBA" id="ARBA00009776"/>
    </source>
</evidence>
<keyword evidence="8" id="KW-0067">ATP-binding</keyword>
<comment type="pathway">
    <text evidence="1">Pyrimidine metabolism; dTTP biosynthesis.</text>
</comment>
<dbReference type="InterPro" id="IPR039430">
    <property type="entry name" value="Thymidylate_kin-like_dom"/>
</dbReference>
<comment type="similarity">
    <text evidence="2">Belongs to the thymidylate kinase family.</text>
</comment>
<proteinExistence type="inferred from homology"/>
<dbReference type="GO" id="GO:0006235">
    <property type="term" value="P:dTTP biosynthetic process"/>
    <property type="evidence" value="ECO:0007669"/>
    <property type="project" value="TreeGrafter"/>
</dbReference>
<keyword evidence="7" id="KW-0418">Kinase</keyword>
<keyword evidence="6" id="KW-0547">Nucleotide-binding</keyword>
<dbReference type="HOGENOM" id="CLU_049131_3_3_1"/>
<evidence type="ECO:0000256" key="3">
    <source>
        <dbReference type="ARBA" id="ARBA00012980"/>
    </source>
</evidence>
<dbReference type="Gene3D" id="3.40.50.300">
    <property type="entry name" value="P-loop containing nucleotide triphosphate hydrolases"/>
    <property type="match status" value="1"/>
</dbReference>
<dbReference type="SUPFAM" id="SSF52540">
    <property type="entry name" value="P-loop containing nucleoside triphosphate hydrolases"/>
    <property type="match status" value="1"/>
</dbReference>
<dbReference type="PANTHER" id="PTHR10344">
    <property type="entry name" value="THYMIDYLATE KINASE"/>
    <property type="match status" value="1"/>
</dbReference>
<dbReference type="Pfam" id="PF02223">
    <property type="entry name" value="Thymidylate_kin"/>
    <property type="match status" value="2"/>
</dbReference>
<sequence>MIDSYLRSQSDLDDHVVHLLFSANRWELASTILAYLNQGKLVLCDRYAFSGIAFSVAKNLPSELQTTAPTPSSDLPPITLPWARAPDASLPSPDLTLFLDVSPEVARTRGGYGEERYEKEDMQKRVRRVFGEIGREINGTGAVDDGKWIVVDAGKDLSTVTEEMWRHIAPFLDGLDLPVGRLWS</sequence>
<keyword evidence="11" id="KW-1185">Reference proteome</keyword>
<dbReference type="OrthoDB" id="425602at2759"/>
<name>A0A0D0B3A4_9AGAR</name>
<dbReference type="GO" id="GO:0005829">
    <property type="term" value="C:cytosol"/>
    <property type="evidence" value="ECO:0007669"/>
    <property type="project" value="TreeGrafter"/>
</dbReference>
<evidence type="ECO:0000256" key="7">
    <source>
        <dbReference type="ARBA" id="ARBA00022777"/>
    </source>
</evidence>
<reference evidence="10 11" key="1">
    <citation type="submission" date="2014-04" db="EMBL/GenBank/DDBJ databases">
        <title>Evolutionary Origins and Diversification of the Mycorrhizal Mutualists.</title>
        <authorList>
            <consortium name="DOE Joint Genome Institute"/>
            <consortium name="Mycorrhizal Genomics Consortium"/>
            <person name="Kohler A."/>
            <person name="Kuo A."/>
            <person name="Nagy L.G."/>
            <person name="Floudas D."/>
            <person name="Copeland A."/>
            <person name="Barry K.W."/>
            <person name="Cichocki N."/>
            <person name="Veneault-Fourrey C."/>
            <person name="LaButti K."/>
            <person name="Lindquist E.A."/>
            <person name="Lipzen A."/>
            <person name="Lundell T."/>
            <person name="Morin E."/>
            <person name="Murat C."/>
            <person name="Riley R."/>
            <person name="Ohm R."/>
            <person name="Sun H."/>
            <person name="Tunlid A."/>
            <person name="Henrissat B."/>
            <person name="Grigoriev I.V."/>
            <person name="Hibbett D.S."/>
            <person name="Martin F."/>
        </authorList>
    </citation>
    <scope>NUCLEOTIDE SEQUENCE [LARGE SCALE GENOMIC DNA]</scope>
    <source>
        <strain evidence="10 11">FD-317 M1</strain>
    </source>
</reference>
<evidence type="ECO:0000313" key="11">
    <source>
        <dbReference type="Proteomes" id="UP000053593"/>
    </source>
</evidence>
<dbReference type="AlphaFoldDB" id="A0A0D0B3A4"/>
<feature type="domain" description="Thymidylate kinase-like" evidence="9">
    <location>
        <begin position="1"/>
        <end position="69"/>
    </location>
</feature>
<dbReference type="InterPro" id="IPR027417">
    <property type="entry name" value="P-loop_NTPase"/>
</dbReference>
<dbReference type="Proteomes" id="UP000053593">
    <property type="component" value="Unassembled WGS sequence"/>
</dbReference>
<dbReference type="PROSITE" id="PS01331">
    <property type="entry name" value="THYMIDYLATE_KINASE"/>
    <property type="match status" value="1"/>
</dbReference>
<gene>
    <name evidence="10" type="ORF">GYMLUDRAFT_45920</name>
</gene>
<dbReference type="GO" id="GO:0006233">
    <property type="term" value="P:dTDP biosynthetic process"/>
    <property type="evidence" value="ECO:0007669"/>
    <property type="project" value="InterPro"/>
</dbReference>
<evidence type="ECO:0000259" key="9">
    <source>
        <dbReference type="Pfam" id="PF02223"/>
    </source>
</evidence>
<dbReference type="EMBL" id="KN834789">
    <property type="protein sequence ID" value="KIK57750.1"/>
    <property type="molecule type" value="Genomic_DNA"/>
</dbReference>